<evidence type="ECO:0000313" key="1">
    <source>
        <dbReference type="EMBL" id="WSC02615.1"/>
    </source>
</evidence>
<reference evidence="1" key="1">
    <citation type="submission" date="2022-10" db="EMBL/GenBank/DDBJ databases">
        <title>The complete genomes of actinobacterial strains from the NBC collection.</title>
        <authorList>
            <person name="Joergensen T.S."/>
            <person name="Alvarez Arevalo M."/>
            <person name="Sterndorff E.B."/>
            <person name="Faurdal D."/>
            <person name="Vuksanovic O."/>
            <person name="Mourched A.-S."/>
            <person name="Charusanti P."/>
            <person name="Shaw S."/>
            <person name="Blin K."/>
            <person name="Weber T."/>
        </authorList>
    </citation>
    <scope>NUCLEOTIDE SEQUENCE</scope>
    <source>
        <strain evidence="1">NBC 01771</strain>
    </source>
</reference>
<protein>
    <submittedName>
        <fullName evidence="1">Helix-turn-helix domain-containing protein</fullName>
    </submittedName>
</protein>
<dbReference type="Proteomes" id="UP001348369">
    <property type="component" value="Chromosome"/>
</dbReference>
<sequence>MEGDPERRAPDGRLDEFLYVVGQLAWRPDAGLQGVVDWLHRQLGTEIALIDGAGAVELSTPRFPEEVLGPLGPMLTRLATGRIASAVTEIGAVHLRLEAVGAESPRRVLVLAGPAGLGRRAASLASHTGSVISILHRARAADTALHGYQEKAHQLRVALFMALMAGDTVLARRMTTGAVPALLDCDRIRVHLLRCPPEDRDRLARAYQDSSGYHGRGLMVRCPVYDEHLICLIAEDDGPHDRDTQGPGGPVGLGAALRELVGDSPRYALGISGTHPLRATAEAYEQARHALAVAGNAPGRVAGYRGQEPLERLLPRDAAVGWARSFLRPLRSLPTLTLETTRLAMHFPRSGVAGLLGISRNTVTAHLTRAENALGVDLREVRSRATVALALAITGLYQDAETVAGDPAVPVAEALFHTRAAAAWAEGFLAPLDGTGHRRVRTTLRTWIETNTDAQRTARLLGNSRTTVAAHLRTAERLLNRDLLTTGSGVHDLVYAFGLLGEIPLAPGRAP</sequence>
<organism evidence="1 2">
    <name type="scientific">Streptomyces scopuliridis</name>
    <dbReference type="NCBI Taxonomy" id="452529"/>
    <lineage>
        <taxon>Bacteria</taxon>
        <taxon>Bacillati</taxon>
        <taxon>Actinomycetota</taxon>
        <taxon>Actinomycetes</taxon>
        <taxon>Kitasatosporales</taxon>
        <taxon>Streptomycetaceae</taxon>
        <taxon>Streptomyces</taxon>
    </lineage>
</organism>
<name>A0ACD4ZVX8_9ACTN</name>
<gene>
    <name evidence="1" type="ORF">OG835_40240</name>
</gene>
<dbReference type="EMBL" id="CP109109">
    <property type="protein sequence ID" value="WSC02615.1"/>
    <property type="molecule type" value="Genomic_DNA"/>
</dbReference>
<evidence type="ECO:0000313" key="2">
    <source>
        <dbReference type="Proteomes" id="UP001348369"/>
    </source>
</evidence>
<proteinExistence type="predicted"/>
<keyword evidence="2" id="KW-1185">Reference proteome</keyword>
<accession>A0ACD4ZVX8</accession>